<evidence type="ECO:0000313" key="2">
    <source>
        <dbReference type="Proteomes" id="UP000605970"/>
    </source>
</evidence>
<dbReference type="Pfam" id="PF10245">
    <property type="entry name" value="MRP-S22"/>
    <property type="match status" value="1"/>
</dbReference>
<evidence type="ECO:0008006" key="3">
    <source>
        <dbReference type="Google" id="ProtNLM"/>
    </source>
</evidence>
<protein>
    <recommendedName>
        <fullName evidence="3">28S ribosomal protein S22, mitochondrial</fullName>
    </recommendedName>
</protein>
<organism evidence="1 2">
    <name type="scientific">Meloidogyne graminicola</name>
    <dbReference type="NCBI Taxonomy" id="189291"/>
    <lineage>
        <taxon>Eukaryota</taxon>
        <taxon>Metazoa</taxon>
        <taxon>Ecdysozoa</taxon>
        <taxon>Nematoda</taxon>
        <taxon>Chromadorea</taxon>
        <taxon>Rhabditida</taxon>
        <taxon>Tylenchina</taxon>
        <taxon>Tylenchomorpha</taxon>
        <taxon>Tylenchoidea</taxon>
        <taxon>Meloidogynidae</taxon>
        <taxon>Meloidogyninae</taxon>
        <taxon>Meloidogyne</taxon>
    </lineage>
</organism>
<comment type="caution">
    <text evidence="1">The sequence shown here is derived from an EMBL/GenBank/DDBJ whole genome shotgun (WGS) entry which is preliminary data.</text>
</comment>
<dbReference type="Proteomes" id="UP000605970">
    <property type="component" value="Unassembled WGS sequence"/>
</dbReference>
<dbReference type="GO" id="GO:0003735">
    <property type="term" value="F:structural constituent of ribosome"/>
    <property type="evidence" value="ECO:0007669"/>
    <property type="project" value="TreeGrafter"/>
</dbReference>
<gene>
    <name evidence="1" type="ORF">Mgra_00001925</name>
</gene>
<keyword evidence="2" id="KW-1185">Reference proteome</keyword>
<evidence type="ECO:0000313" key="1">
    <source>
        <dbReference type="EMBL" id="KAF7638548.1"/>
    </source>
</evidence>
<dbReference type="GO" id="GO:0005763">
    <property type="term" value="C:mitochondrial small ribosomal subunit"/>
    <property type="evidence" value="ECO:0007669"/>
    <property type="project" value="TreeGrafter"/>
</dbReference>
<name>A0A8S9ZZ51_9BILA</name>
<reference evidence="1" key="1">
    <citation type="journal article" date="2020" name="Ecol. Evol.">
        <title>Genome structure and content of the rice root-knot nematode (Meloidogyne graminicola).</title>
        <authorList>
            <person name="Phan N.T."/>
            <person name="Danchin E.G.J."/>
            <person name="Klopp C."/>
            <person name="Perfus-Barbeoch L."/>
            <person name="Kozlowski D.K."/>
            <person name="Koutsovoulos G.D."/>
            <person name="Lopez-Roques C."/>
            <person name="Bouchez O."/>
            <person name="Zahm M."/>
            <person name="Besnard G."/>
            <person name="Bellafiore S."/>
        </authorList>
    </citation>
    <scope>NUCLEOTIDE SEQUENCE</scope>
    <source>
        <strain evidence="1">VN-18</strain>
    </source>
</reference>
<dbReference type="InterPro" id="IPR019374">
    <property type="entry name" value="Ribosomal_mS22"/>
</dbReference>
<proteinExistence type="predicted"/>
<dbReference type="PANTHER" id="PTHR13071:SF4">
    <property type="entry name" value="SMALL RIBOSOMAL SUBUNIT PROTEIN MS22"/>
    <property type="match status" value="1"/>
</dbReference>
<dbReference type="OrthoDB" id="497541at2759"/>
<dbReference type="EMBL" id="JABEBT010000011">
    <property type="protein sequence ID" value="KAF7638548.1"/>
    <property type="molecule type" value="Genomic_DNA"/>
</dbReference>
<accession>A0A8S9ZZ51</accession>
<sequence>MLCGFDLNKLYSWRLINSQSRRHYALMTDNMYKEFLFKLAARAQHFLQFVPLKEPRPNKSVTLSLDSEIAGHDPSNIIFVDISHESTDRDRTVVVREPNGRLRTALPEEYFRMHRIFFDKPDRPVHEPPLFNINYIKKTLARDEHEFVLDWACYFYEPDDPKFVELSKCIFENIISGQKFSLLRSTRHFATLAFYMIINDRSFELISFFAQKQKFK</sequence>
<dbReference type="PANTHER" id="PTHR13071">
    <property type="entry name" value="MITOCHONDRIAL 28S RIBOSOMAL PROTEIN S22"/>
    <property type="match status" value="1"/>
</dbReference>
<dbReference type="AlphaFoldDB" id="A0A8S9ZZ51"/>